<feature type="transmembrane region" description="Helical" evidence="1">
    <location>
        <begin position="41"/>
        <end position="67"/>
    </location>
</feature>
<sequence length="79" mass="9215">MGSDASKDYKGPANPETDNNVFIVDKFSNYAKDQQTNSYNIWVLLFIFINALILFLFIIELLSNLLYNIRSGRRRRSHI</sequence>
<reference evidence="2" key="1">
    <citation type="journal article" date="2020" name="Nature">
        <title>Giant virus diversity and host interactions through global metagenomics.</title>
        <authorList>
            <person name="Schulz F."/>
            <person name="Roux S."/>
            <person name="Paez-Espino D."/>
            <person name="Jungbluth S."/>
            <person name="Walsh D.A."/>
            <person name="Denef V.J."/>
            <person name="McMahon K.D."/>
            <person name="Konstantinidis K.T."/>
            <person name="Eloe-Fadrosh E.A."/>
            <person name="Kyrpides N.C."/>
            <person name="Woyke T."/>
        </authorList>
    </citation>
    <scope>NUCLEOTIDE SEQUENCE</scope>
    <source>
        <strain evidence="2">GVMAG-S-1101178-73</strain>
    </source>
</reference>
<dbReference type="EMBL" id="MN740825">
    <property type="protein sequence ID" value="QHU13762.1"/>
    <property type="molecule type" value="Genomic_DNA"/>
</dbReference>
<accession>A0A6C0K6T5</accession>
<keyword evidence="1" id="KW-1133">Transmembrane helix</keyword>
<keyword evidence="1" id="KW-0812">Transmembrane</keyword>
<dbReference type="AlphaFoldDB" id="A0A6C0K6T5"/>
<organism evidence="2">
    <name type="scientific">viral metagenome</name>
    <dbReference type="NCBI Taxonomy" id="1070528"/>
    <lineage>
        <taxon>unclassified sequences</taxon>
        <taxon>metagenomes</taxon>
        <taxon>organismal metagenomes</taxon>
    </lineage>
</organism>
<protein>
    <submittedName>
        <fullName evidence="2">Uncharacterized protein</fullName>
    </submittedName>
</protein>
<evidence type="ECO:0000256" key="1">
    <source>
        <dbReference type="SAM" id="Phobius"/>
    </source>
</evidence>
<evidence type="ECO:0000313" key="2">
    <source>
        <dbReference type="EMBL" id="QHU13762.1"/>
    </source>
</evidence>
<proteinExistence type="predicted"/>
<name>A0A6C0K6T5_9ZZZZ</name>
<keyword evidence="1" id="KW-0472">Membrane</keyword>